<dbReference type="Gene3D" id="2.60.40.3080">
    <property type="match status" value="1"/>
</dbReference>
<organism evidence="3 4">
    <name type="scientific">Pedobacter segetis</name>
    <dbReference type="NCBI Taxonomy" id="2793069"/>
    <lineage>
        <taxon>Bacteria</taxon>
        <taxon>Pseudomonadati</taxon>
        <taxon>Bacteroidota</taxon>
        <taxon>Sphingobacteriia</taxon>
        <taxon>Sphingobacteriales</taxon>
        <taxon>Sphingobacteriaceae</taxon>
        <taxon>Pedobacter</taxon>
    </lineage>
</organism>
<protein>
    <submittedName>
        <fullName evidence="3">T9SS type A sorting domain-containing protein</fullName>
    </submittedName>
</protein>
<sequence>MNRNFYFILFLALFLSSASFAQKSITINAQTYKHIFEGSGCSFGNSEGDYAGMSEANQALADQMLSNELKLDFIQTYMNQDPSNPANAGTYAKRIKFMKAAKAINPDNQIAMVFQAYPGYLCIGGTNNGDLDYTRTGIYDEVADWYFNTLKFFKDSGVVVDIADVSNEPDLNRQNKYGYGDPKKGLAILVQEVIPRLKAKLNDPLINTTNIKVPLIMGPSTLSVTQCRSYVNYFKNNYPSAWNQLDIVSTHQYAGGLNNGAFGDIIAALDGKKLYQNEQHGYHNDNLGLDNYAGLGDQIKTVLDMSALMNVAINSGVQAWYYYQTNNSANFAASSLIRTPTNGNAPSPYKQFNAFKQITNTQPKNSNVLDYTSANITNSIRQILAFRKQGSDKVYLNLSNFTDVAEQITITLKKSDNTDYPIKSLTTVTTSVTQTEGTTNETFTPNVTSYTITTEPFSVNTLTFTVDDPSLPVELISFNVNKTSTNTVELNWNTSSESNNDYFTISHSTDGKTFQLLDKIKTKGNGSKPNHYRFVHNNPNIGNNYYQLHQVDLDGTSKDLGIRAVNLSLNKQSSFVAYPVPAKDFVTVNFNGNLYRSITVSDVTGKVVYSQNIASNATKVSINLSAYQKGLYFLRGLTDSSIDVIKILKE</sequence>
<dbReference type="RefSeq" id="WP_200587440.1">
    <property type="nucleotide sequence ID" value="NZ_JAEHFY010000021.1"/>
</dbReference>
<name>A0ABS1BNZ9_9SPHI</name>
<dbReference type="NCBIfam" id="TIGR04183">
    <property type="entry name" value="Por_Secre_tail"/>
    <property type="match status" value="1"/>
</dbReference>
<dbReference type="Proteomes" id="UP000660024">
    <property type="component" value="Unassembled WGS sequence"/>
</dbReference>
<evidence type="ECO:0000313" key="4">
    <source>
        <dbReference type="Proteomes" id="UP000660024"/>
    </source>
</evidence>
<evidence type="ECO:0000259" key="2">
    <source>
        <dbReference type="Pfam" id="PF18962"/>
    </source>
</evidence>
<dbReference type="SUPFAM" id="SSF51445">
    <property type="entry name" value="(Trans)glycosidases"/>
    <property type="match status" value="1"/>
</dbReference>
<accession>A0ABS1BNZ9</accession>
<evidence type="ECO:0000313" key="3">
    <source>
        <dbReference type="EMBL" id="MBK0384071.1"/>
    </source>
</evidence>
<proteinExistence type="predicted"/>
<gene>
    <name evidence="3" type="ORF">I5M32_13965</name>
</gene>
<feature type="chain" id="PRO_5047486024" evidence="1">
    <location>
        <begin position="22"/>
        <end position="650"/>
    </location>
</feature>
<keyword evidence="1" id="KW-0732">Signal</keyword>
<feature type="signal peptide" evidence="1">
    <location>
        <begin position="1"/>
        <end position="21"/>
    </location>
</feature>
<dbReference type="Pfam" id="PF18962">
    <property type="entry name" value="Por_Secre_tail"/>
    <property type="match status" value="1"/>
</dbReference>
<keyword evidence="4" id="KW-1185">Reference proteome</keyword>
<evidence type="ECO:0000256" key="1">
    <source>
        <dbReference type="SAM" id="SignalP"/>
    </source>
</evidence>
<feature type="domain" description="Secretion system C-terminal sorting" evidence="2">
    <location>
        <begin position="578"/>
        <end position="640"/>
    </location>
</feature>
<dbReference type="EMBL" id="JAEHFY010000021">
    <property type="protein sequence ID" value="MBK0384071.1"/>
    <property type="molecule type" value="Genomic_DNA"/>
</dbReference>
<dbReference type="Gene3D" id="3.20.20.80">
    <property type="entry name" value="Glycosidases"/>
    <property type="match status" value="1"/>
</dbReference>
<dbReference type="InterPro" id="IPR026444">
    <property type="entry name" value="Secre_tail"/>
</dbReference>
<reference evidence="3 4" key="1">
    <citation type="submission" date="2020-12" db="EMBL/GenBank/DDBJ databases">
        <title>Bacterial novel species Pedobacter sp. SD-b isolated from soil.</title>
        <authorList>
            <person name="Jung H.-Y."/>
        </authorList>
    </citation>
    <scope>NUCLEOTIDE SEQUENCE [LARGE SCALE GENOMIC DNA]</scope>
    <source>
        <strain evidence="3 4">SD-b</strain>
    </source>
</reference>
<dbReference type="InterPro" id="IPR017853">
    <property type="entry name" value="GH"/>
</dbReference>
<comment type="caution">
    <text evidence="3">The sequence shown here is derived from an EMBL/GenBank/DDBJ whole genome shotgun (WGS) entry which is preliminary data.</text>
</comment>